<dbReference type="Gene3D" id="3.40.50.150">
    <property type="entry name" value="Vaccinia Virus protein VP39"/>
    <property type="match status" value="1"/>
</dbReference>
<dbReference type="InterPro" id="IPR035909">
    <property type="entry name" value="CheB_C"/>
</dbReference>
<keyword evidence="5" id="KW-0949">S-adenosyl-L-methionine</keyword>
<keyword evidence="6" id="KW-0378">Hydrolase</keyword>
<evidence type="ECO:0000256" key="4">
    <source>
        <dbReference type="ARBA" id="ARBA00022679"/>
    </source>
</evidence>
<dbReference type="PROSITE" id="PS50123">
    <property type="entry name" value="CHER"/>
    <property type="match status" value="1"/>
</dbReference>
<comment type="catalytic activity">
    <reaction evidence="1">
        <text>L-glutamyl-[protein] + S-adenosyl-L-methionine = [protein]-L-glutamate 5-O-methyl ester + S-adenosyl-L-homocysteine</text>
        <dbReference type="Rhea" id="RHEA:24452"/>
        <dbReference type="Rhea" id="RHEA-COMP:10208"/>
        <dbReference type="Rhea" id="RHEA-COMP:10311"/>
        <dbReference type="ChEBI" id="CHEBI:29973"/>
        <dbReference type="ChEBI" id="CHEBI:57856"/>
        <dbReference type="ChEBI" id="CHEBI:59789"/>
        <dbReference type="ChEBI" id="CHEBI:82795"/>
        <dbReference type="EC" id="2.1.1.80"/>
    </reaction>
</comment>
<dbReference type="AlphaFoldDB" id="A0AA40T0C4"/>
<dbReference type="SMART" id="SM00138">
    <property type="entry name" value="MeTrc"/>
    <property type="match status" value="1"/>
</dbReference>
<protein>
    <recommendedName>
        <fullName evidence="2">protein-glutamate O-methyltransferase</fullName>
        <ecNumber evidence="2">2.1.1.80</ecNumber>
    </recommendedName>
</protein>
<dbReference type="GO" id="GO:0008983">
    <property type="term" value="F:protein-glutamate O-methyltransferase activity"/>
    <property type="evidence" value="ECO:0007669"/>
    <property type="project" value="UniProtKB-EC"/>
</dbReference>
<feature type="active site" evidence="6">
    <location>
        <position position="26"/>
    </location>
</feature>
<dbReference type="InterPro" id="IPR000780">
    <property type="entry name" value="CheR_MeTrfase"/>
</dbReference>
<evidence type="ECO:0000259" key="8">
    <source>
        <dbReference type="PROSITE" id="PS50123"/>
    </source>
</evidence>
<dbReference type="Gene3D" id="1.10.155.10">
    <property type="entry name" value="Chemotaxis receptor methyltransferase CheR, N-terminal domain"/>
    <property type="match status" value="1"/>
</dbReference>
<evidence type="ECO:0000313" key="10">
    <source>
        <dbReference type="Proteomes" id="UP001165986"/>
    </source>
</evidence>
<accession>A0AA40T0C4</accession>
<proteinExistence type="predicted"/>
<dbReference type="InterPro" id="IPR022641">
    <property type="entry name" value="CheR_N"/>
</dbReference>
<dbReference type="SUPFAM" id="SSF53335">
    <property type="entry name" value="S-adenosyl-L-methionine-dependent methyltransferases"/>
    <property type="match status" value="1"/>
</dbReference>
<dbReference type="GO" id="GO:0000156">
    <property type="term" value="F:phosphorelay response regulator activity"/>
    <property type="evidence" value="ECO:0007669"/>
    <property type="project" value="InterPro"/>
</dbReference>
<evidence type="ECO:0000256" key="2">
    <source>
        <dbReference type="ARBA" id="ARBA00012534"/>
    </source>
</evidence>
<dbReference type="EMBL" id="VJXY01000026">
    <property type="protein sequence ID" value="MBD6618380.1"/>
    <property type="molecule type" value="Genomic_DNA"/>
</dbReference>
<keyword evidence="6" id="KW-0145">Chemotaxis</keyword>
<dbReference type="CDD" id="cd16434">
    <property type="entry name" value="CheB-CheR_fusion"/>
    <property type="match status" value="1"/>
</dbReference>
<evidence type="ECO:0000256" key="1">
    <source>
        <dbReference type="ARBA" id="ARBA00001541"/>
    </source>
</evidence>
<evidence type="ECO:0000256" key="6">
    <source>
        <dbReference type="PROSITE-ProRule" id="PRU00050"/>
    </source>
</evidence>
<name>A0AA40T0C4_9NOST</name>
<dbReference type="InterPro" id="IPR022642">
    <property type="entry name" value="CheR_C"/>
</dbReference>
<evidence type="ECO:0000259" key="7">
    <source>
        <dbReference type="PROSITE" id="PS50122"/>
    </source>
</evidence>
<feature type="active site" evidence="6">
    <location>
        <position position="53"/>
    </location>
</feature>
<comment type="caution">
    <text evidence="9">The sequence shown here is derived from an EMBL/GenBank/DDBJ whole genome shotgun (WGS) entry which is preliminary data.</text>
</comment>
<dbReference type="PROSITE" id="PS50122">
    <property type="entry name" value="CHEB"/>
    <property type="match status" value="1"/>
</dbReference>
<dbReference type="Pfam" id="PF01339">
    <property type="entry name" value="CheB_methylest"/>
    <property type="match status" value="1"/>
</dbReference>
<sequence length="496" mass="55555">MASQPSNEEQQDNQNELFPIVAIGASAGGLEAFTQLLSHLPIDSGMAFVLIQHLSPNQKSLLTEILSRTTKMPVIEVHDGMSVERNHVYVIPPNTKMIISQGVLKLMPREKSHGINMTVDAFFFSLAEERRSRAIAVVLSGGDSDGTRGVETIKAAGGITFAQCEDTAKVSSMPNTAVASGYVDFILPPQAIAQELAKISCHPYIKRPTPLKLVEELLEGEDAIATIFHQLRDATGVDFNHYNQTILRKRILRRMVLYKIERLEDYVRYLQENPEEVSALYQDLLVALTCFFRDPKSFEALKSKVFPIIAKARTPESPIRIWVAGCSTGEEAYSITICLLEYLEDQGIYLPIKIFATDLNEVAIEKARIGIYKPSQLADVSPERLKRFFVPVEGGYQISKSVRELCIFAKQNLISDPPFSKLDLITCRNVLTYLGSHVQKKLLSIFHYSLNSTGFLMLGTSETVSDNNLFTLVGRKYKIYSRKMSTQNNFRLGFTL</sequence>
<dbReference type="GO" id="GO:0032259">
    <property type="term" value="P:methylation"/>
    <property type="evidence" value="ECO:0007669"/>
    <property type="project" value="UniProtKB-KW"/>
</dbReference>
<keyword evidence="10" id="KW-1185">Reference proteome</keyword>
<dbReference type="Gene3D" id="3.40.50.180">
    <property type="entry name" value="Methylesterase CheB, C-terminal domain"/>
    <property type="match status" value="1"/>
</dbReference>
<gene>
    <name evidence="9" type="ORF">FNW02_21770</name>
</gene>
<dbReference type="InterPro" id="IPR029063">
    <property type="entry name" value="SAM-dependent_MTases_sf"/>
</dbReference>
<dbReference type="GO" id="GO:0005737">
    <property type="term" value="C:cytoplasm"/>
    <property type="evidence" value="ECO:0007669"/>
    <property type="project" value="InterPro"/>
</dbReference>
<dbReference type="PANTHER" id="PTHR24422:SF27">
    <property type="entry name" value="PROTEIN-GLUTAMATE O-METHYLTRANSFERASE"/>
    <property type="match status" value="1"/>
</dbReference>
<dbReference type="PRINTS" id="PR00996">
    <property type="entry name" value="CHERMTFRASE"/>
</dbReference>
<dbReference type="Pfam" id="PF03705">
    <property type="entry name" value="CheR_N"/>
    <property type="match status" value="1"/>
</dbReference>
<dbReference type="InterPro" id="IPR000673">
    <property type="entry name" value="Sig_transdc_resp-reg_Me-estase"/>
</dbReference>
<keyword evidence="4" id="KW-0808">Transferase</keyword>
<dbReference type="GO" id="GO:0008984">
    <property type="term" value="F:protein-glutamate methylesterase activity"/>
    <property type="evidence" value="ECO:0007669"/>
    <property type="project" value="InterPro"/>
</dbReference>
<feature type="domain" description="CheB-type methylesterase" evidence="7">
    <location>
        <begin position="17"/>
        <end position="196"/>
    </location>
</feature>
<evidence type="ECO:0000256" key="5">
    <source>
        <dbReference type="ARBA" id="ARBA00022691"/>
    </source>
</evidence>
<dbReference type="SUPFAM" id="SSF52738">
    <property type="entry name" value="Methylesterase CheB, C-terminal domain"/>
    <property type="match status" value="1"/>
</dbReference>
<feature type="domain" description="CheR-type methyltransferase" evidence="8">
    <location>
        <begin position="212"/>
        <end position="464"/>
    </location>
</feature>
<dbReference type="Proteomes" id="UP001165986">
    <property type="component" value="Unassembled WGS sequence"/>
</dbReference>
<evidence type="ECO:0000256" key="3">
    <source>
        <dbReference type="ARBA" id="ARBA00022603"/>
    </source>
</evidence>
<dbReference type="EC" id="2.1.1.80" evidence="2"/>
<dbReference type="Pfam" id="PF01739">
    <property type="entry name" value="CheR"/>
    <property type="match status" value="1"/>
</dbReference>
<keyword evidence="3" id="KW-0489">Methyltransferase</keyword>
<dbReference type="InterPro" id="IPR036804">
    <property type="entry name" value="CheR_N_sf"/>
</dbReference>
<organism evidence="9 10">
    <name type="scientific">Komarekiella delphini-convector SJRDD-AB1</name>
    <dbReference type="NCBI Taxonomy" id="2593771"/>
    <lineage>
        <taxon>Bacteria</taxon>
        <taxon>Bacillati</taxon>
        <taxon>Cyanobacteriota</taxon>
        <taxon>Cyanophyceae</taxon>
        <taxon>Nostocales</taxon>
        <taxon>Nostocaceae</taxon>
        <taxon>Komarekiella</taxon>
        <taxon>Komarekiella delphini-convector</taxon>
    </lineage>
</organism>
<feature type="active site" evidence="6">
    <location>
        <position position="145"/>
    </location>
</feature>
<dbReference type="GO" id="GO:0006935">
    <property type="term" value="P:chemotaxis"/>
    <property type="evidence" value="ECO:0007669"/>
    <property type="project" value="UniProtKB-UniRule"/>
</dbReference>
<reference evidence="9" key="1">
    <citation type="submission" date="2019-07" db="EMBL/GenBank/DDBJ databases">
        <title>Toxilogical consequences of a new and cryptic species of cyanobacteria (Komarekiella delphini-convector) recovered from the epidermis of a bottlenose dolphin and 1500 ft. in the air.</title>
        <authorList>
            <person name="Brown A.O."/>
            <person name="Dvorak P."/>
            <person name="Villanueva C.D."/>
            <person name="Foss A.J."/>
            <person name="Garvey A.D."/>
            <person name="Gibson Q.A."/>
            <person name="Johansen J.R."/>
            <person name="Casamatta D.A."/>
        </authorList>
    </citation>
    <scope>NUCLEOTIDE SEQUENCE</scope>
    <source>
        <strain evidence="9">SJRDD-AB1</strain>
    </source>
</reference>
<dbReference type="PANTHER" id="PTHR24422">
    <property type="entry name" value="CHEMOTAXIS PROTEIN METHYLTRANSFERASE"/>
    <property type="match status" value="1"/>
</dbReference>
<dbReference type="InterPro" id="IPR050903">
    <property type="entry name" value="Bact_Chemotaxis_MeTrfase"/>
</dbReference>
<evidence type="ECO:0000313" key="9">
    <source>
        <dbReference type="EMBL" id="MBD6618380.1"/>
    </source>
</evidence>
<dbReference type="SUPFAM" id="SSF47757">
    <property type="entry name" value="Chemotaxis receptor methyltransferase CheR, N-terminal domain"/>
    <property type="match status" value="1"/>
</dbReference>